<dbReference type="Pfam" id="PF01784">
    <property type="entry name" value="DUF34_NIF3"/>
    <property type="match status" value="1"/>
</dbReference>
<dbReference type="AlphaFoldDB" id="A0A318SAC5"/>
<dbReference type="OrthoDB" id="66729at2"/>
<dbReference type="RefSeq" id="WP_110886119.1">
    <property type="nucleotide sequence ID" value="NZ_QJSX01000004.1"/>
</dbReference>
<dbReference type="Proteomes" id="UP000248326">
    <property type="component" value="Unassembled WGS sequence"/>
</dbReference>
<accession>A0A318SAC5</accession>
<gene>
    <name evidence="2" type="ORF">DES52_104294</name>
</gene>
<evidence type="ECO:0000313" key="2">
    <source>
        <dbReference type="EMBL" id="PYE55020.1"/>
    </source>
</evidence>
<comment type="caution">
    <text evidence="2">The sequence shown here is derived from an EMBL/GenBank/DDBJ whole genome shotgun (WGS) entry which is preliminary data.</text>
</comment>
<evidence type="ECO:0000313" key="3">
    <source>
        <dbReference type="Proteomes" id="UP000248326"/>
    </source>
</evidence>
<comment type="similarity">
    <text evidence="1">Belongs to the GTP cyclohydrolase I type 2/NIF3 family.</text>
</comment>
<keyword evidence="2" id="KW-0378">Hydrolase</keyword>
<sequence>MTSVHELAAWLEVRLGRDDLPTLYRKGDTDTVGVLALALEPMDVPEEANMDAVFLHRPFRAGSAFARRAILTSHHGFDEKLTTGENEPLIERLEWRDVRPFDMDRRRFGVIASPPQRTWSAFLTALLGEFGAFEDVAAPARDPLRRVALVNAFRPELVRALHDQGVDALVTGQGRVLGARHAKEVGMGIVALGHRRSEEWGLRQLGRELEQAFADLRTVVYTSSLSG</sequence>
<keyword evidence="3" id="KW-1185">Reference proteome</keyword>
<dbReference type="InterPro" id="IPR036069">
    <property type="entry name" value="DUF34/NIF3_sf"/>
</dbReference>
<dbReference type="SUPFAM" id="SSF102705">
    <property type="entry name" value="NIF3 (NGG1p interacting factor 3)-like"/>
    <property type="match status" value="1"/>
</dbReference>
<dbReference type="InterPro" id="IPR002678">
    <property type="entry name" value="DUF34/NIF3"/>
</dbReference>
<dbReference type="GO" id="GO:0016787">
    <property type="term" value="F:hydrolase activity"/>
    <property type="evidence" value="ECO:0007669"/>
    <property type="project" value="UniProtKB-KW"/>
</dbReference>
<organism evidence="2 3">
    <name type="scientific">Deinococcus yavapaiensis KR-236</name>
    <dbReference type="NCBI Taxonomy" id="694435"/>
    <lineage>
        <taxon>Bacteria</taxon>
        <taxon>Thermotogati</taxon>
        <taxon>Deinococcota</taxon>
        <taxon>Deinococci</taxon>
        <taxon>Deinococcales</taxon>
        <taxon>Deinococcaceae</taxon>
        <taxon>Deinococcus</taxon>
    </lineage>
</organism>
<name>A0A318SAC5_9DEIO</name>
<protein>
    <submittedName>
        <fullName evidence="2">Putative NIF3 family GTP cyclohydrolase 1 type 2</fullName>
    </submittedName>
</protein>
<dbReference type="EMBL" id="QJSX01000004">
    <property type="protein sequence ID" value="PYE55020.1"/>
    <property type="molecule type" value="Genomic_DNA"/>
</dbReference>
<evidence type="ECO:0000256" key="1">
    <source>
        <dbReference type="ARBA" id="ARBA00006964"/>
    </source>
</evidence>
<dbReference type="Gene3D" id="3.40.1390.30">
    <property type="entry name" value="NIF3 (NGG1p interacting factor 3)-like"/>
    <property type="match status" value="1"/>
</dbReference>
<reference evidence="2 3" key="1">
    <citation type="submission" date="2018-06" db="EMBL/GenBank/DDBJ databases">
        <title>Genomic Encyclopedia of Type Strains, Phase IV (KMG-IV): sequencing the most valuable type-strain genomes for metagenomic binning, comparative biology and taxonomic classification.</title>
        <authorList>
            <person name="Goeker M."/>
        </authorList>
    </citation>
    <scope>NUCLEOTIDE SEQUENCE [LARGE SCALE GENOMIC DNA]</scope>
    <source>
        <strain evidence="2 3">DSM 18048</strain>
    </source>
</reference>
<proteinExistence type="inferred from homology"/>